<dbReference type="Pfam" id="PF06338">
    <property type="entry name" value="ComK"/>
    <property type="match status" value="1"/>
</dbReference>
<organism evidence="1 2">
    <name type="scientific">Planococcus chinensis</name>
    <dbReference type="NCBI Taxonomy" id="272917"/>
    <lineage>
        <taxon>Bacteria</taxon>
        <taxon>Bacillati</taxon>
        <taxon>Bacillota</taxon>
        <taxon>Bacilli</taxon>
        <taxon>Bacillales</taxon>
        <taxon>Caryophanaceae</taxon>
        <taxon>Planococcus</taxon>
    </lineage>
</organism>
<comment type="caution">
    <text evidence="1">The sequence shown here is derived from an EMBL/GenBank/DDBJ whole genome shotgun (WGS) entry which is preliminary data.</text>
</comment>
<dbReference type="Proteomes" id="UP001597273">
    <property type="component" value="Unassembled WGS sequence"/>
</dbReference>
<proteinExistence type="predicted"/>
<dbReference type="InterPro" id="IPR010461">
    <property type="entry name" value="ComK"/>
</dbReference>
<dbReference type="EMBL" id="JBHUFW010000004">
    <property type="protein sequence ID" value="MFD1862132.1"/>
    <property type="molecule type" value="Genomic_DNA"/>
</dbReference>
<accession>A0ABW4QF08</accession>
<gene>
    <name evidence="1" type="ORF">ACFSDB_04280</name>
</gene>
<name>A0ABW4QF08_9BACL</name>
<sequence length="156" mass="18714">MRKYEYHFIDRSTLYLMSFFETERRTKIVTKHGVMYSPLSAMQLIDRTCMLYASTYEGRVKANRHNLKQHKKTPILISNDGVAAFPTKSPSHPECIWIFNHDYRTEMVAPGKTRIIYEKYGITLDLDVSIHTLEKQRTRMYEMLYYYMKVRDRHNT</sequence>
<evidence type="ECO:0000313" key="2">
    <source>
        <dbReference type="Proteomes" id="UP001597273"/>
    </source>
</evidence>
<keyword evidence="2" id="KW-1185">Reference proteome</keyword>
<protein>
    <submittedName>
        <fullName evidence="1">Competence protein ComK</fullName>
    </submittedName>
</protein>
<evidence type="ECO:0000313" key="1">
    <source>
        <dbReference type="EMBL" id="MFD1862132.1"/>
    </source>
</evidence>
<reference evidence="2" key="1">
    <citation type="journal article" date="2019" name="Int. J. Syst. Evol. Microbiol.">
        <title>The Global Catalogue of Microorganisms (GCM) 10K type strain sequencing project: providing services to taxonomists for standard genome sequencing and annotation.</title>
        <authorList>
            <consortium name="The Broad Institute Genomics Platform"/>
            <consortium name="The Broad Institute Genome Sequencing Center for Infectious Disease"/>
            <person name="Wu L."/>
            <person name="Ma J."/>
        </authorList>
    </citation>
    <scope>NUCLEOTIDE SEQUENCE [LARGE SCALE GENOMIC DNA]</scope>
    <source>
        <strain evidence="2">CGMCC 1.15475</strain>
    </source>
</reference>
<dbReference type="RefSeq" id="WP_204890821.1">
    <property type="nucleotide sequence ID" value="NZ_JBHUFW010000004.1"/>
</dbReference>